<evidence type="ECO:0000256" key="11">
    <source>
        <dbReference type="RuleBase" id="RU368121"/>
    </source>
</evidence>
<evidence type="ECO:0000256" key="5">
    <source>
        <dbReference type="ARBA" id="ARBA00022679"/>
    </source>
</evidence>
<organism evidence="14 15">
    <name type="scientific">Cichlidogyrus casuarinus</name>
    <dbReference type="NCBI Taxonomy" id="1844966"/>
    <lineage>
        <taxon>Eukaryota</taxon>
        <taxon>Metazoa</taxon>
        <taxon>Spiralia</taxon>
        <taxon>Lophotrochozoa</taxon>
        <taxon>Platyhelminthes</taxon>
        <taxon>Monogenea</taxon>
        <taxon>Monopisthocotylea</taxon>
        <taxon>Dactylogyridea</taxon>
        <taxon>Ancyrocephalidae</taxon>
        <taxon>Cichlidogyrus</taxon>
    </lineage>
</organism>
<feature type="domain" description="Galactosyltransferase N-terminal" evidence="13">
    <location>
        <begin position="58"/>
        <end position="146"/>
    </location>
</feature>
<evidence type="ECO:0000256" key="6">
    <source>
        <dbReference type="ARBA" id="ARBA00022692"/>
    </source>
</evidence>
<proteinExistence type="inferred from homology"/>
<keyword evidence="9 11" id="KW-0472">Membrane</keyword>
<evidence type="ECO:0000259" key="13">
    <source>
        <dbReference type="Pfam" id="PF13733"/>
    </source>
</evidence>
<dbReference type="GO" id="GO:0016757">
    <property type="term" value="F:glycosyltransferase activity"/>
    <property type="evidence" value="ECO:0007669"/>
    <property type="project" value="UniProtKB-KW"/>
</dbReference>
<dbReference type="EC" id="2.4.1.-" evidence="11"/>
<dbReference type="GO" id="GO:0016020">
    <property type="term" value="C:membrane"/>
    <property type="evidence" value="ECO:0007669"/>
    <property type="project" value="UniProtKB-SubCell"/>
</dbReference>
<dbReference type="AlphaFoldDB" id="A0ABD2PLV8"/>
<evidence type="ECO:0000259" key="12">
    <source>
        <dbReference type="Pfam" id="PF02709"/>
    </source>
</evidence>
<dbReference type="PANTHER" id="PTHR19300">
    <property type="entry name" value="BETA-1,4-GALACTOSYLTRANSFERASE"/>
    <property type="match status" value="1"/>
</dbReference>
<evidence type="ECO:0000256" key="7">
    <source>
        <dbReference type="ARBA" id="ARBA00022968"/>
    </source>
</evidence>
<comment type="caution">
    <text evidence="14">The sequence shown here is derived from an EMBL/GenBank/DDBJ whole genome shotgun (WGS) entry which is preliminary data.</text>
</comment>
<dbReference type="InterPro" id="IPR029044">
    <property type="entry name" value="Nucleotide-diphossugar_trans"/>
</dbReference>
<evidence type="ECO:0000256" key="8">
    <source>
        <dbReference type="ARBA" id="ARBA00022989"/>
    </source>
</evidence>
<accession>A0ABD2PLV8</accession>
<keyword evidence="15" id="KW-1185">Reference proteome</keyword>
<name>A0ABD2PLV8_9PLAT</name>
<evidence type="ECO:0000313" key="14">
    <source>
        <dbReference type="EMBL" id="KAL3308506.1"/>
    </source>
</evidence>
<comment type="pathway">
    <text evidence="2 11">Protein modification; protein glycosylation.</text>
</comment>
<dbReference type="InterPro" id="IPR027995">
    <property type="entry name" value="Galactosyl_T_N"/>
</dbReference>
<comment type="function">
    <text evidence="11">Catalyses the transfer of galactose onto proteins or lipids.</text>
</comment>
<evidence type="ECO:0000256" key="9">
    <source>
        <dbReference type="ARBA" id="ARBA00023136"/>
    </source>
</evidence>
<dbReference type="EMBL" id="JBJKFK010005124">
    <property type="protein sequence ID" value="KAL3308506.1"/>
    <property type="molecule type" value="Genomic_DNA"/>
</dbReference>
<keyword evidence="6 11" id="KW-0812">Transmembrane</keyword>
<evidence type="ECO:0000256" key="2">
    <source>
        <dbReference type="ARBA" id="ARBA00004922"/>
    </source>
</evidence>
<keyword evidence="10 11" id="KW-0325">Glycoprotein</keyword>
<gene>
    <name evidence="14" type="ORF">Ciccas_012962</name>
</gene>
<keyword evidence="8 11" id="KW-1133">Transmembrane helix</keyword>
<dbReference type="SUPFAM" id="SSF53448">
    <property type="entry name" value="Nucleotide-diphospho-sugar transferases"/>
    <property type="match status" value="1"/>
</dbReference>
<keyword evidence="4 11" id="KW-0328">Glycosyltransferase</keyword>
<dbReference type="Pfam" id="PF02709">
    <property type="entry name" value="Glyco_transf_7C"/>
    <property type="match status" value="1"/>
</dbReference>
<feature type="transmembrane region" description="Helical" evidence="11">
    <location>
        <begin position="12"/>
        <end position="30"/>
    </location>
</feature>
<evidence type="ECO:0000256" key="1">
    <source>
        <dbReference type="ARBA" id="ARBA00004606"/>
    </source>
</evidence>
<protein>
    <recommendedName>
        <fullName evidence="11">Beta-1,4-galactosyltransferase</fullName>
        <ecNumber evidence="11">2.4.1.-</ecNumber>
    </recommendedName>
</protein>
<dbReference type="InterPro" id="IPR003859">
    <property type="entry name" value="Galactosyl_T"/>
</dbReference>
<evidence type="ECO:0000313" key="15">
    <source>
        <dbReference type="Proteomes" id="UP001626550"/>
    </source>
</evidence>
<keyword evidence="5 11" id="KW-0808">Transferase</keyword>
<evidence type="ECO:0000256" key="3">
    <source>
        <dbReference type="ARBA" id="ARBA00005735"/>
    </source>
</evidence>
<keyword evidence="7 11" id="KW-0735">Signal-anchor</keyword>
<dbReference type="PANTHER" id="PTHR19300:SF57">
    <property type="entry name" value="BETA-1,4-N-ACETYLGALACTOSAMINYLTRANSFERASE"/>
    <property type="match status" value="1"/>
</dbReference>
<reference evidence="14 15" key="1">
    <citation type="submission" date="2024-11" db="EMBL/GenBank/DDBJ databases">
        <title>Adaptive evolution of stress response genes in parasites aligns with host niche diversity.</title>
        <authorList>
            <person name="Hahn C."/>
            <person name="Resl P."/>
        </authorList>
    </citation>
    <scope>NUCLEOTIDE SEQUENCE [LARGE SCALE GENOMIC DNA]</scope>
    <source>
        <strain evidence="14">EGGRZ-B1_66</strain>
        <tissue evidence="14">Body</tissue>
    </source>
</reference>
<dbReference type="PRINTS" id="PR02050">
    <property type="entry name" value="B14GALTRFASE"/>
</dbReference>
<evidence type="ECO:0000256" key="10">
    <source>
        <dbReference type="ARBA" id="ARBA00023180"/>
    </source>
</evidence>
<dbReference type="Gene3D" id="3.90.550.10">
    <property type="entry name" value="Spore Coat Polysaccharide Biosynthesis Protein SpsA, Chain A"/>
    <property type="match status" value="1"/>
</dbReference>
<evidence type="ECO:0000256" key="4">
    <source>
        <dbReference type="ARBA" id="ARBA00022676"/>
    </source>
</evidence>
<dbReference type="Proteomes" id="UP001626550">
    <property type="component" value="Unassembled WGS sequence"/>
</dbReference>
<sequence length="309" mass="36306">MVDSVRCQKTLLGLMIGLLILYGLLKLFQFDFFSQDFDIDELDPLLVFNNNSSTHDEYWTALILPYRDRVEDLHKFLQRMHPYLKMRNLSYQIYVVEQFNTEAFNRGLLMNVGFMEARKERQYDCYIFHDVDLLPVDGSKMSYRCDKLVPLHMSTAVDTLGKGLLYETLFGGVTALTAAMMEKTGGYPNRYFGWGGEDDDLSERVRHFYGPKIKHLPPEIGAYIMTKHSKEAQNNAPPSRTTNLNRWKEFYTTDTFRNLRYEVVEKQLIPKKQFTWISITFDKNNLYLYSVTWQPGRREQSTTEYCNVS</sequence>
<dbReference type="InterPro" id="IPR027791">
    <property type="entry name" value="Galactosyl_T_C"/>
</dbReference>
<feature type="domain" description="Galactosyltransferase C-terminal" evidence="12">
    <location>
        <begin position="152"/>
        <end position="228"/>
    </location>
</feature>
<comment type="subcellular location">
    <subcellularLocation>
        <location evidence="1">Membrane</location>
        <topology evidence="1">Single-pass type II membrane protein</topology>
    </subcellularLocation>
</comment>
<comment type="similarity">
    <text evidence="3 11">Belongs to the glycosyltransferase 7 family.</text>
</comment>
<dbReference type="Pfam" id="PF13733">
    <property type="entry name" value="Glyco_transf_7N"/>
    <property type="match status" value="1"/>
</dbReference>